<dbReference type="RefSeq" id="XP_009545951.1">
    <property type="nucleotide sequence ID" value="XM_009547656.1"/>
</dbReference>
<keyword evidence="9" id="KW-0732">Signal</keyword>
<dbReference type="EMBL" id="KI925458">
    <property type="protein sequence ID" value="ETW81278.1"/>
    <property type="molecule type" value="Genomic_DNA"/>
</dbReference>
<keyword evidence="8" id="KW-0964">Secreted</keyword>
<dbReference type="PANTHER" id="PTHR31683">
    <property type="entry name" value="PECTATE LYASE 18-RELATED"/>
    <property type="match status" value="1"/>
</dbReference>
<dbReference type="SUPFAM" id="SSF51126">
    <property type="entry name" value="Pectin lyase-like"/>
    <property type="match status" value="1"/>
</dbReference>
<dbReference type="InParanoid" id="W4K666"/>
<evidence type="ECO:0000259" key="10">
    <source>
        <dbReference type="SMART" id="SM00656"/>
    </source>
</evidence>
<dbReference type="GeneID" id="20666020"/>
<dbReference type="SMART" id="SM00656">
    <property type="entry name" value="Amb_all"/>
    <property type="match status" value="1"/>
</dbReference>
<dbReference type="GO" id="GO:0047490">
    <property type="term" value="F:pectin lyase activity"/>
    <property type="evidence" value="ECO:0007669"/>
    <property type="project" value="UniProtKB-EC"/>
</dbReference>
<evidence type="ECO:0000256" key="3">
    <source>
        <dbReference type="ARBA" id="ARBA00023180"/>
    </source>
</evidence>
<protein>
    <recommendedName>
        <fullName evidence="7">pectin lyase</fullName>
        <ecNumber evidence="7">4.2.2.10</ecNumber>
    </recommendedName>
</protein>
<dbReference type="AlphaFoldDB" id="W4K666"/>
<reference evidence="11 12" key="1">
    <citation type="journal article" date="2012" name="New Phytol.">
        <title>Insight into trade-off between wood decay and parasitism from the genome of a fungal forest pathogen.</title>
        <authorList>
            <person name="Olson A."/>
            <person name="Aerts A."/>
            <person name="Asiegbu F."/>
            <person name="Belbahri L."/>
            <person name="Bouzid O."/>
            <person name="Broberg A."/>
            <person name="Canback B."/>
            <person name="Coutinho P.M."/>
            <person name="Cullen D."/>
            <person name="Dalman K."/>
            <person name="Deflorio G."/>
            <person name="van Diepen L.T."/>
            <person name="Dunand C."/>
            <person name="Duplessis S."/>
            <person name="Durling M."/>
            <person name="Gonthier P."/>
            <person name="Grimwood J."/>
            <person name="Fossdal C.G."/>
            <person name="Hansson D."/>
            <person name="Henrissat B."/>
            <person name="Hietala A."/>
            <person name="Himmelstrand K."/>
            <person name="Hoffmeister D."/>
            <person name="Hogberg N."/>
            <person name="James T.Y."/>
            <person name="Karlsson M."/>
            <person name="Kohler A."/>
            <person name="Kues U."/>
            <person name="Lee Y.H."/>
            <person name="Lin Y.C."/>
            <person name="Lind M."/>
            <person name="Lindquist E."/>
            <person name="Lombard V."/>
            <person name="Lucas S."/>
            <person name="Lunden K."/>
            <person name="Morin E."/>
            <person name="Murat C."/>
            <person name="Park J."/>
            <person name="Raffaello T."/>
            <person name="Rouze P."/>
            <person name="Salamov A."/>
            <person name="Schmutz J."/>
            <person name="Solheim H."/>
            <person name="Stahlberg J."/>
            <person name="Velez H."/>
            <person name="de Vries R.P."/>
            <person name="Wiebenga A."/>
            <person name="Woodward S."/>
            <person name="Yakovlev I."/>
            <person name="Garbelotto M."/>
            <person name="Martin F."/>
            <person name="Grigoriev I.V."/>
            <person name="Stenlid J."/>
        </authorList>
    </citation>
    <scope>NUCLEOTIDE SEQUENCE [LARGE SCALE GENOMIC DNA]</scope>
    <source>
        <strain evidence="11 12">TC 32-1</strain>
    </source>
</reference>
<evidence type="ECO:0000256" key="1">
    <source>
        <dbReference type="ARBA" id="ARBA00010980"/>
    </source>
</evidence>
<sequence>MFRPALALALVAAASLFPKTRAVGTPFGLAAGTTGGGSATAQTPSSNAELASWLSDSTARVIVLTSVYDFTNDDGTTTGTACKPWTCSPNPQLAIDANMTYDVAGTNPLKVGSNKTLLGKGSNAGIKGKGLKITGGKNIIIQNIKITDINAQFVWVGDALQIDGGSNIWIDHNYFQHIGRQMVVTGYGAVTKTTFSNNVFNGEGTYSATCNGEHYWAALFTGAGDQITLAQNYFYKTSGRGPHVGGTSGYYQDVHIYNNYFVSVDGHAIDPQVGSKVLVEGNYFNTVTTPLLSDAGQAFAPTTSTQAASCSSLLGRNCVINTLLSSGSLATGTDTSTLNDFTASTYKSTTPMSASDAATYVQANAGVGIIN</sequence>
<gene>
    <name evidence="11" type="ORF">HETIRDRAFT_104663</name>
</gene>
<dbReference type="HOGENOM" id="CLU_021980_0_1_1"/>
<feature type="chain" id="PRO_5004845246" description="pectin lyase" evidence="9">
    <location>
        <begin position="23"/>
        <end position="371"/>
    </location>
</feature>
<evidence type="ECO:0000313" key="12">
    <source>
        <dbReference type="Proteomes" id="UP000030671"/>
    </source>
</evidence>
<dbReference type="InterPro" id="IPR012334">
    <property type="entry name" value="Pectin_lyas_fold"/>
</dbReference>
<feature type="domain" description="Pectate lyase" evidence="10">
    <location>
        <begin position="77"/>
        <end position="290"/>
    </location>
</feature>
<feature type="signal peptide" evidence="9">
    <location>
        <begin position="1"/>
        <end position="22"/>
    </location>
</feature>
<keyword evidence="12" id="KW-1185">Reference proteome</keyword>
<evidence type="ECO:0000256" key="6">
    <source>
        <dbReference type="ARBA" id="ARBA00037631"/>
    </source>
</evidence>
<keyword evidence="2" id="KW-1015">Disulfide bond</keyword>
<evidence type="ECO:0000256" key="7">
    <source>
        <dbReference type="ARBA" id="ARBA00039082"/>
    </source>
</evidence>
<name>W4K666_HETIT</name>
<dbReference type="eggNOG" id="ENOG502QXM6">
    <property type="taxonomic scope" value="Eukaryota"/>
</dbReference>
<dbReference type="InterPro" id="IPR045032">
    <property type="entry name" value="PEL"/>
</dbReference>
<dbReference type="InterPro" id="IPR011050">
    <property type="entry name" value="Pectin_lyase_fold/virulence"/>
</dbReference>
<keyword evidence="8" id="KW-0624">Polysaccharide degradation</keyword>
<dbReference type="InterPro" id="IPR002022">
    <property type="entry name" value="Pec_lyase"/>
</dbReference>
<evidence type="ECO:0000256" key="4">
    <source>
        <dbReference type="ARBA" id="ARBA00023239"/>
    </source>
</evidence>
<dbReference type="EC" id="4.2.2.10" evidence="7"/>
<dbReference type="Proteomes" id="UP000030671">
    <property type="component" value="Unassembled WGS sequence"/>
</dbReference>
<dbReference type="KEGG" id="hir:HETIRDRAFT_104663"/>
<dbReference type="GO" id="GO:0030570">
    <property type="term" value="F:pectate lyase activity"/>
    <property type="evidence" value="ECO:0007669"/>
    <property type="project" value="InterPro"/>
</dbReference>
<keyword evidence="8" id="KW-0119">Carbohydrate metabolism</keyword>
<comment type="function">
    <text evidence="6">Pectinolytic enzymes consist of four classes of enzymes: pectin lyase, polygalacturonase, pectin methylesterase and rhamnogalacturonase. Among pectinolytic enzymes, pectin lyase is the most important in depolymerization of pectin, since it cleaves internal glycosidic bonds of highly methylated pectins.</text>
</comment>
<evidence type="ECO:0000256" key="2">
    <source>
        <dbReference type="ARBA" id="ARBA00023157"/>
    </source>
</evidence>
<dbReference type="Gene3D" id="2.160.20.10">
    <property type="entry name" value="Single-stranded right-handed beta-helix, Pectin lyase-like"/>
    <property type="match status" value="1"/>
</dbReference>
<accession>W4K666</accession>
<organism evidence="11 12">
    <name type="scientific">Heterobasidion irregulare (strain TC 32-1)</name>
    <dbReference type="NCBI Taxonomy" id="747525"/>
    <lineage>
        <taxon>Eukaryota</taxon>
        <taxon>Fungi</taxon>
        <taxon>Dikarya</taxon>
        <taxon>Basidiomycota</taxon>
        <taxon>Agaricomycotina</taxon>
        <taxon>Agaricomycetes</taxon>
        <taxon>Russulales</taxon>
        <taxon>Bondarzewiaceae</taxon>
        <taxon>Heterobasidion</taxon>
        <taxon>Heterobasidion annosum species complex</taxon>
    </lineage>
</organism>
<proteinExistence type="inferred from homology"/>
<evidence type="ECO:0000256" key="5">
    <source>
        <dbReference type="ARBA" id="ARBA00036818"/>
    </source>
</evidence>
<dbReference type="Pfam" id="PF00544">
    <property type="entry name" value="Pectate_lyase_4"/>
    <property type="match status" value="1"/>
</dbReference>
<evidence type="ECO:0000256" key="9">
    <source>
        <dbReference type="SAM" id="SignalP"/>
    </source>
</evidence>
<evidence type="ECO:0000313" key="11">
    <source>
        <dbReference type="EMBL" id="ETW81278.1"/>
    </source>
</evidence>
<dbReference type="PANTHER" id="PTHR31683:SF67">
    <property type="entry name" value="PECTIN LYASE F-RELATED"/>
    <property type="match status" value="1"/>
</dbReference>
<dbReference type="GO" id="GO:0000272">
    <property type="term" value="P:polysaccharide catabolic process"/>
    <property type="evidence" value="ECO:0007669"/>
    <property type="project" value="UniProtKB-KW"/>
</dbReference>
<evidence type="ECO:0000256" key="8">
    <source>
        <dbReference type="RuleBase" id="RU361173"/>
    </source>
</evidence>
<comment type="catalytic activity">
    <reaction evidence="5">
        <text>Eliminative cleavage of (1-&gt;4)-alpha-D-galacturonan methyl ester to give oligosaccharides with 4-deoxy-6-O-methyl-alpha-D-galact-4-enuronosyl groups at their non-reducing ends.</text>
        <dbReference type="EC" id="4.2.2.10"/>
    </reaction>
</comment>
<comment type="subcellular location">
    <subcellularLocation>
        <location evidence="8">Secreted</location>
    </subcellularLocation>
</comment>
<comment type="similarity">
    <text evidence="1 8">Belongs to the polysaccharide lyase 1 family.</text>
</comment>
<keyword evidence="3" id="KW-0325">Glycoprotein</keyword>
<keyword evidence="4 8" id="KW-0456">Lyase</keyword>
<dbReference type="GO" id="GO:0005576">
    <property type="term" value="C:extracellular region"/>
    <property type="evidence" value="ECO:0007669"/>
    <property type="project" value="UniProtKB-SubCell"/>
</dbReference>
<dbReference type="OrthoDB" id="1637350at2759"/>